<dbReference type="KEGG" id="rul:UC8_45960"/>
<gene>
    <name evidence="3" type="ORF">UC8_45960</name>
</gene>
<keyword evidence="1" id="KW-0175">Coiled coil</keyword>
<dbReference type="PANTHER" id="PTHR35889">
    <property type="entry name" value="CYCLOINULO-OLIGOSACCHARIDE FRUCTANOTRANSFERASE-RELATED"/>
    <property type="match status" value="1"/>
</dbReference>
<sequence>MYNAGLPPTPPSIKWLNRTMSLARIFAIAVRCAAGLSLLWLGTARAEDFFTAQVAPLLESHCLNCHNDATSKGDFSLHTRASAMAEGYIEPGDADNSHLIELVTPLDGSAAMPQDAPPLSVDQIATLKKWIDDGAVWPEGLSLQEPHVEDFDWWSYQPIVRPPVPQPPASPSPQTSPPNWVRTPIDAFILQKLMQKGLSPSPEADRRTLIRRLSFDLTGLPPTPEQVAAFVSDPDSQAYEHLVDRLLASKHYGEHWARHWLDVAKYADTCGYDKDRLRPNAWPYRDYVIRSFNNDKPYTRFVQEQIAGDVLFPGEPDGILGLGFIAAGPWDFIGHVEVPESKIDGKVARNLDRDDMVAGTFNTFCSLTVQCARCHHHKFDPITQPQYYGLQAVFAAVDRAERVYDTDPQTEARRRELESQLQQARQELAALDKEIATAGGTQLAELQTQLAELDQQLKVRKEAEFGYHSQIAAEADTPKWVEVQLHQVTDISRVVLHPCHDDFADIGAGFGFPVRFRVEVSRDGESWQPIADHTSADVPNPGLRPFEISDVNVTGDRIRVTATRLAERKNDYILALAEIEVFEVLGPGDGDAAPPVNLAGNATVAALDSIEAPPRWRRDNLTDGQWARLAIDETKTELVDILQRRDAIATERDTILKAINTPQRVRRREAAQAAFKQAQQSLAALPQGKVVYAAATHFPRQGNFIATEGKPRTVHILNRGNVQQPEEVATPGAIPLGNGEQWTFAADLPEQQRRAALATWLTNSQHPLLWRSIVNRVWQYHFGTGIVSTPNDFGRMGATPTHPQLLDWLATEFRDNGQSFKSLHRMIVTSSVYRQASTFNPAAAEVDGSNQYYWRMNRRRLTAEEIRDSILMTSGALDTKMGGPGYYLFKLEQTAHSPHYEYHKFDPADPASHRRSIYRFIARSQPNPWMTVLDCADSSQSTPKRNETLTALQALSLLNSRFNLTMSERFAKRLESEQSTLPKQVRRAVSLLVQRELEADQQQQLVAYAQDHGLPNLCRMLFNLSEFVYVD</sequence>
<dbReference type="InterPro" id="IPR000421">
    <property type="entry name" value="FA58C"/>
</dbReference>
<evidence type="ECO:0000313" key="3">
    <source>
        <dbReference type="EMBL" id="QEG42556.1"/>
    </source>
</evidence>
<dbReference type="Proteomes" id="UP000325286">
    <property type="component" value="Chromosome"/>
</dbReference>
<accession>A0A5B9QZF1</accession>
<dbReference type="Gene3D" id="2.60.120.260">
    <property type="entry name" value="Galactose-binding domain-like"/>
    <property type="match status" value="1"/>
</dbReference>
<dbReference type="AlphaFoldDB" id="A0A5B9QZF1"/>
<dbReference type="Pfam" id="PF07583">
    <property type="entry name" value="PSCyt2"/>
    <property type="match status" value="1"/>
</dbReference>
<dbReference type="EMBL" id="CP042914">
    <property type="protein sequence ID" value="QEG42556.1"/>
    <property type="molecule type" value="Genomic_DNA"/>
</dbReference>
<evidence type="ECO:0000256" key="1">
    <source>
        <dbReference type="SAM" id="Coils"/>
    </source>
</evidence>
<dbReference type="PROSITE" id="PS50022">
    <property type="entry name" value="FA58C_3"/>
    <property type="match status" value="1"/>
</dbReference>
<dbReference type="SUPFAM" id="SSF49785">
    <property type="entry name" value="Galactose-binding domain-like"/>
    <property type="match status" value="1"/>
</dbReference>
<reference evidence="3 4" key="1">
    <citation type="submission" date="2019-08" db="EMBL/GenBank/DDBJ databases">
        <title>Deep-cultivation of Planctomycetes and their phenomic and genomic characterization uncovers novel biology.</title>
        <authorList>
            <person name="Wiegand S."/>
            <person name="Jogler M."/>
            <person name="Boedeker C."/>
            <person name="Pinto D."/>
            <person name="Vollmers J."/>
            <person name="Rivas-Marin E."/>
            <person name="Kohn T."/>
            <person name="Peeters S.H."/>
            <person name="Heuer A."/>
            <person name="Rast P."/>
            <person name="Oberbeckmann S."/>
            <person name="Bunk B."/>
            <person name="Jeske O."/>
            <person name="Meyerdierks A."/>
            <person name="Storesund J.E."/>
            <person name="Kallscheuer N."/>
            <person name="Luecker S."/>
            <person name="Lage O.M."/>
            <person name="Pohl T."/>
            <person name="Merkel B.J."/>
            <person name="Hornburger P."/>
            <person name="Mueller R.-W."/>
            <person name="Bruemmer F."/>
            <person name="Labrenz M."/>
            <person name="Spormann A.M."/>
            <person name="Op den Camp H."/>
            <person name="Overmann J."/>
            <person name="Amann R."/>
            <person name="Jetten M.S.M."/>
            <person name="Mascher T."/>
            <person name="Medema M.H."/>
            <person name="Devos D.P."/>
            <person name="Kaster A.-K."/>
            <person name="Ovreas L."/>
            <person name="Rohde M."/>
            <person name="Galperin M.Y."/>
            <person name="Jogler C."/>
        </authorList>
    </citation>
    <scope>NUCLEOTIDE SEQUENCE [LARGE SCALE GENOMIC DNA]</scope>
    <source>
        <strain evidence="3 4">UC8</strain>
    </source>
</reference>
<feature type="coiled-coil region" evidence="1">
    <location>
        <begin position="407"/>
        <end position="463"/>
    </location>
</feature>
<protein>
    <submittedName>
        <fullName evidence="3">F5/8 type C domain protein</fullName>
    </submittedName>
</protein>
<feature type="domain" description="F5/8 type C" evidence="2">
    <location>
        <begin position="416"/>
        <end position="584"/>
    </location>
</feature>
<dbReference type="Pfam" id="PF07635">
    <property type="entry name" value="PSCyt1"/>
    <property type="match status" value="1"/>
</dbReference>
<dbReference type="InterPro" id="IPR022655">
    <property type="entry name" value="DUF1553"/>
</dbReference>
<dbReference type="Pfam" id="PF07587">
    <property type="entry name" value="PSD1"/>
    <property type="match status" value="1"/>
</dbReference>
<dbReference type="InterPro" id="IPR008979">
    <property type="entry name" value="Galactose-bd-like_sf"/>
</dbReference>
<keyword evidence="4" id="KW-1185">Reference proteome</keyword>
<proteinExistence type="predicted"/>
<dbReference type="InterPro" id="IPR011444">
    <property type="entry name" value="DUF1549"/>
</dbReference>
<evidence type="ECO:0000313" key="4">
    <source>
        <dbReference type="Proteomes" id="UP000325286"/>
    </source>
</evidence>
<dbReference type="Pfam" id="PF00754">
    <property type="entry name" value="F5_F8_type_C"/>
    <property type="match status" value="1"/>
</dbReference>
<name>A0A5B9QZF1_9BACT</name>
<evidence type="ECO:0000259" key="2">
    <source>
        <dbReference type="PROSITE" id="PS50022"/>
    </source>
</evidence>
<dbReference type="InterPro" id="IPR011429">
    <property type="entry name" value="Cyt_c_Planctomycete-type"/>
</dbReference>
<organism evidence="3 4">
    <name type="scientific">Roseimaritima ulvae</name>
    <dbReference type="NCBI Taxonomy" id="980254"/>
    <lineage>
        <taxon>Bacteria</taxon>
        <taxon>Pseudomonadati</taxon>
        <taxon>Planctomycetota</taxon>
        <taxon>Planctomycetia</taxon>
        <taxon>Pirellulales</taxon>
        <taxon>Pirellulaceae</taxon>
        <taxon>Roseimaritima</taxon>
    </lineage>
</organism>
<dbReference type="PANTHER" id="PTHR35889:SF3">
    <property type="entry name" value="F-BOX DOMAIN-CONTAINING PROTEIN"/>
    <property type="match status" value="1"/>
</dbReference>